<keyword evidence="2" id="KW-1185">Reference proteome</keyword>
<evidence type="ECO:0000313" key="2">
    <source>
        <dbReference type="Proteomes" id="UP000268285"/>
    </source>
</evidence>
<dbReference type="EMBL" id="UPHU01000001">
    <property type="protein sequence ID" value="VBA53759.1"/>
    <property type="molecule type" value="Genomic_DNA"/>
</dbReference>
<dbReference type="Proteomes" id="UP000268285">
    <property type="component" value="Unassembled WGS sequence"/>
</dbReference>
<evidence type="ECO:0000313" key="1">
    <source>
        <dbReference type="EMBL" id="VBA53759.1"/>
    </source>
</evidence>
<name>A0A498QZD9_9MYCO</name>
<proteinExistence type="predicted"/>
<organism evidence="1 2">
    <name type="scientific">Mycobacterium pseudokansasii</name>
    <dbReference type="NCBI Taxonomy" id="2341080"/>
    <lineage>
        <taxon>Bacteria</taxon>
        <taxon>Bacillati</taxon>
        <taxon>Actinomycetota</taxon>
        <taxon>Actinomycetes</taxon>
        <taxon>Mycobacteriales</taxon>
        <taxon>Mycobacteriaceae</taxon>
        <taxon>Mycobacterium</taxon>
    </lineage>
</organism>
<sequence>MYRVTAKRQIGHAVVAQPPEGLPQVWERARHVQGPVWLASGEWA</sequence>
<protein>
    <submittedName>
        <fullName evidence="1">Uncharacterized protein</fullName>
    </submittedName>
</protein>
<reference evidence="1 2" key="1">
    <citation type="submission" date="2018-09" db="EMBL/GenBank/DDBJ databases">
        <authorList>
            <person name="Tagini F."/>
        </authorList>
    </citation>
    <scope>NUCLEOTIDE SEQUENCE [LARGE SCALE GENOMIC DNA]</scope>
    <source>
        <strain evidence="1 2">MK142</strain>
    </source>
</reference>
<gene>
    <name evidence="1" type="ORF">LAUMK142_04277</name>
</gene>
<accession>A0A498QZD9</accession>
<dbReference type="AlphaFoldDB" id="A0A498QZD9"/>